<evidence type="ECO:0000313" key="8">
    <source>
        <dbReference type="Proteomes" id="UP000261620"/>
    </source>
</evidence>
<feature type="region of interest" description="Disordered" evidence="5">
    <location>
        <begin position="129"/>
        <end position="150"/>
    </location>
</feature>
<evidence type="ECO:0000256" key="5">
    <source>
        <dbReference type="SAM" id="MobiDB-lite"/>
    </source>
</evidence>
<reference evidence="7" key="2">
    <citation type="submission" date="2025-09" db="UniProtKB">
        <authorList>
            <consortium name="Ensembl"/>
        </authorList>
    </citation>
    <scope>IDENTIFICATION</scope>
</reference>
<name>A0A3Q4AGR3_MOLML</name>
<dbReference type="SMART" id="SM00727">
    <property type="entry name" value="STI1"/>
    <property type="match status" value="1"/>
</dbReference>
<dbReference type="Ensembl" id="ENSMMOT00000003397.1">
    <property type="protein sequence ID" value="ENSMMOP00000003345.1"/>
    <property type="gene ID" value="ENSMMOG00000002677.1"/>
</dbReference>
<dbReference type="GO" id="GO:0030544">
    <property type="term" value="F:Hsp70 protein binding"/>
    <property type="evidence" value="ECO:0007669"/>
    <property type="project" value="TreeGrafter"/>
</dbReference>
<dbReference type="InterPro" id="IPR019734">
    <property type="entry name" value="TPR_rpt"/>
</dbReference>
<dbReference type="SUPFAM" id="SSF48452">
    <property type="entry name" value="TPR-like"/>
    <property type="match status" value="1"/>
</dbReference>
<dbReference type="STRING" id="94237.ENSMMOP00000003345"/>
<feature type="domain" description="STI1" evidence="6">
    <location>
        <begin position="193"/>
        <end position="232"/>
    </location>
</feature>
<keyword evidence="1" id="KW-0677">Repeat</keyword>
<evidence type="ECO:0000256" key="3">
    <source>
        <dbReference type="ARBA" id="ARBA00037033"/>
    </source>
</evidence>
<reference evidence="7" key="1">
    <citation type="submission" date="2025-08" db="UniProtKB">
        <authorList>
            <consortium name="Ensembl"/>
        </authorList>
    </citation>
    <scope>IDENTIFICATION</scope>
</reference>
<organism evidence="7 8">
    <name type="scientific">Mola mola</name>
    <name type="common">Ocean sunfish</name>
    <name type="synonym">Tetraodon mola</name>
    <dbReference type="NCBI Taxonomy" id="94237"/>
    <lineage>
        <taxon>Eukaryota</taxon>
        <taxon>Metazoa</taxon>
        <taxon>Chordata</taxon>
        <taxon>Craniata</taxon>
        <taxon>Vertebrata</taxon>
        <taxon>Euteleostomi</taxon>
        <taxon>Actinopterygii</taxon>
        <taxon>Neopterygii</taxon>
        <taxon>Teleostei</taxon>
        <taxon>Neoteleostei</taxon>
        <taxon>Acanthomorphata</taxon>
        <taxon>Eupercaria</taxon>
        <taxon>Tetraodontiformes</taxon>
        <taxon>Molidae</taxon>
        <taxon>Mola</taxon>
    </lineage>
</organism>
<protein>
    <recommendedName>
        <fullName evidence="6">STI1 domain-containing protein</fullName>
    </recommendedName>
</protein>
<dbReference type="InterPro" id="IPR006636">
    <property type="entry name" value="STI1_HS-bd"/>
</dbReference>
<proteinExistence type="predicted"/>
<dbReference type="InterPro" id="IPR041243">
    <property type="entry name" value="STI1/HOP_DP"/>
</dbReference>
<evidence type="ECO:0000256" key="2">
    <source>
        <dbReference type="ARBA" id="ARBA00022803"/>
    </source>
</evidence>
<evidence type="ECO:0000313" key="7">
    <source>
        <dbReference type="Ensembl" id="ENSMMOP00000003345.1"/>
    </source>
</evidence>
<dbReference type="Gene3D" id="1.10.260.100">
    <property type="match status" value="1"/>
</dbReference>
<evidence type="ECO:0000256" key="4">
    <source>
        <dbReference type="PROSITE-ProRule" id="PRU00339"/>
    </source>
</evidence>
<dbReference type="InterPro" id="IPR011990">
    <property type="entry name" value="TPR-like_helical_dom_sf"/>
</dbReference>
<keyword evidence="8" id="KW-1185">Reference proteome</keyword>
<accession>A0A3Q4AGR3</accession>
<feature type="repeat" description="TPR" evidence="4">
    <location>
        <begin position="38"/>
        <end position="71"/>
    </location>
</feature>
<dbReference type="AlphaFoldDB" id="A0A3Q4AGR3"/>
<dbReference type="PANTHER" id="PTHR45883:SF2">
    <property type="entry name" value="HSC70-INTERACTING PROTEIN"/>
    <property type="match status" value="1"/>
</dbReference>
<feature type="compositionally biased region" description="Basic and acidic residues" evidence="5">
    <location>
        <begin position="130"/>
        <end position="150"/>
    </location>
</feature>
<dbReference type="FunFam" id="1.25.40.10:FF:000112">
    <property type="entry name" value="FAM10 family protein"/>
    <property type="match status" value="1"/>
</dbReference>
<keyword evidence="2 4" id="KW-0802">TPR repeat</keyword>
<dbReference type="SMART" id="SM00028">
    <property type="entry name" value="TPR"/>
    <property type="match status" value="3"/>
</dbReference>
<dbReference type="Proteomes" id="UP000261620">
    <property type="component" value="Unplaced"/>
</dbReference>
<evidence type="ECO:0000259" key="6">
    <source>
        <dbReference type="SMART" id="SM00727"/>
    </source>
</evidence>
<dbReference type="PROSITE" id="PS50005">
    <property type="entry name" value="TPR"/>
    <property type="match status" value="1"/>
</dbReference>
<dbReference type="PANTHER" id="PTHR45883">
    <property type="entry name" value="HSC70-INTERACTING PROTEIN"/>
    <property type="match status" value="1"/>
</dbReference>
<dbReference type="Gene3D" id="1.25.40.10">
    <property type="entry name" value="Tetratricopeptide repeat domain"/>
    <property type="match status" value="1"/>
</dbReference>
<evidence type="ECO:0000256" key="1">
    <source>
        <dbReference type="ARBA" id="ARBA00022737"/>
    </source>
</evidence>
<dbReference type="Pfam" id="PF17830">
    <property type="entry name" value="STI1-HOP_DP"/>
    <property type="match status" value="1"/>
</dbReference>
<comment type="function">
    <text evidence="3">One HIP oligomer binds the ATPase domains of at least two HSC70 molecules dependent on activation of the HSC70 ATPase by HSP40. Stabilizes the ADP state of HSC70 that has a high affinity for substrate protein. Through its own chaperone activity, it may contribute to the interaction of HSC70 with various target proteins.</text>
</comment>
<sequence length="245" mass="27435">MDQANEKKMDAINALGEGDLQKAVDLFTEAIKLNPCLAVLYAKRASVYIQMQKPNAAIRDCDRAIHINPDSAQPYKWRGKAHRLLGHWEEAARDLATACKLDYDEAASAMLKEVQPKANKIVEHRRKYERKREEKEIREKQERIKKAREEHARAQRTYGWSANNEAHFCSPGPAGFPGGAPGGMPGFGEFLKDPELLNAMKDPEVMAAFQDVAQNPANISKYQNNPKVMALVTKLSAKFGPPPQP</sequence>
<dbReference type="OMA" id="VAANWNI"/>
<dbReference type="Pfam" id="PF13181">
    <property type="entry name" value="TPR_8"/>
    <property type="match status" value="1"/>
</dbReference>